<dbReference type="Gene3D" id="3.90.1300.10">
    <property type="entry name" value="Amidase signature (AS) domain"/>
    <property type="match status" value="1"/>
</dbReference>
<evidence type="ECO:0000313" key="3">
    <source>
        <dbReference type="Proteomes" id="UP001630127"/>
    </source>
</evidence>
<dbReference type="PANTHER" id="PTHR46310:SF5">
    <property type="entry name" value="OUTER ENVELOPE PROTEIN 64, CHLOROPLASTIC"/>
    <property type="match status" value="1"/>
</dbReference>
<dbReference type="EMBL" id="JBJUIK010000004">
    <property type="protein sequence ID" value="KAL3529132.1"/>
    <property type="molecule type" value="Genomic_DNA"/>
</dbReference>
<keyword evidence="3" id="KW-1185">Reference proteome</keyword>
<dbReference type="PANTHER" id="PTHR46310">
    <property type="entry name" value="AMIDASE 1"/>
    <property type="match status" value="1"/>
</dbReference>
<evidence type="ECO:0000256" key="1">
    <source>
        <dbReference type="SAM" id="MobiDB-lite"/>
    </source>
</evidence>
<dbReference type="Proteomes" id="UP001630127">
    <property type="component" value="Unassembled WGS sequence"/>
</dbReference>
<protein>
    <submittedName>
        <fullName evidence="2">Uncharacterized protein</fullName>
    </submittedName>
</protein>
<dbReference type="InterPro" id="IPR019734">
    <property type="entry name" value="TPR_rpt"/>
</dbReference>
<dbReference type="SUPFAM" id="SSF75304">
    <property type="entry name" value="Amidase signature (AS) enzymes"/>
    <property type="match status" value="1"/>
</dbReference>
<dbReference type="SUPFAM" id="SSF48452">
    <property type="entry name" value="TPR-like"/>
    <property type="match status" value="1"/>
</dbReference>
<dbReference type="AlphaFoldDB" id="A0ABD3AEC0"/>
<organism evidence="2 3">
    <name type="scientific">Cinchona calisaya</name>
    <dbReference type="NCBI Taxonomy" id="153742"/>
    <lineage>
        <taxon>Eukaryota</taxon>
        <taxon>Viridiplantae</taxon>
        <taxon>Streptophyta</taxon>
        <taxon>Embryophyta</taxon>
        <taxon>Tracheophyta</taxon>
        <taxon>Spermatophyta</taxon>
        <taxon>Magnoliopsida</taxon>
        <taxon>eudicotyledons</taxon>
        <taxon>Gunneridae</taxon>
        <taxon>Pentapetalae</taxon>
        <taxon>asterids</taxon>
        <taxon>lamiids</taxon>
        <taxon>Gentianales</taxon>
        <taxon>Rubiaceae</taxon>
        <taxon>Cinchonoideae</taxon>
        <taxon>Cinchoneae</taxon>
        <taxon>Cinchona</taxon>
    </lineage>
</organism>
<reference evidence="2 3" key="1">
    <citation type="submission" date="2024-11" db="EMBL/GenBank/DDBJ databases">
        <title>A near-complete genome assembly of Cinchona calisaya.</title>
        <authorList>
            <person name="Lian D.C."/>
            <person name="Zhao X.W."/>
            <person name="Wei L."/>
        </authorList>
    </citation>
    <scope>NUCLEOTIDE SEQUENCE [LARGE SCALE GENOMIC DNA]</scope>
    <source>
        <tissue evidence="2">Nenye</tissue>
    </source>
</reference>
<dbReference type="Gene3D" id="1.25.40.10">
    <property type="entry name" value="Tetratricopeptide repeat domain"/>
    <property type="match status" value="1"/>
</dbReference>
<dbReference type="SMART" id="SM00028">
    <property type="entry name" value="TPR"/>
    <property type="match status" value="2"/>
</dbReference>
<evidence type="ECO:0000313" key="2">
    <source>
        <dbReference type="EMBL" id="KAL3529132.1"/>
    </source>
</evidence>
<dbReference type="InterPro" id="IPR036928">
    <property type="entry name" value="AS_sf"/>
</dbReference>
<comment type="caution">
    <text evidence="2">The sequence shown here is derived from an EMBL/GenBank/DDBJ whole genome shotgun (WGS) entry which is preliminary data.</text>
</comment>
<dbReference type="InterPro" id="IPR011990">
    <property type="entry name" value="TPR-like_helical_dom_sf"/>
</dbReference>
<gene>
    <name evidence="2" type="ORF">ACH5RR_008454</name>
</gene>
<accession>A0ABD3AEC0</accession>
<name>A0ABD3AEC0_9GENT</name>
<feature type="region of interest" description="Disordered" evidence="1">
    <location>
        <begin position="1"/>
        <end position="20"/>
    </location>
</feature>
<proteinExistence type="predicted"/>
<sequence>MDDGILVIPTTTEPPPKLGTKEALSEDYQIRASMMTSLVSVSGCCQVVVPLGFHEKCPVSVSLIARHGGDRFLLDTAHTMFGVLQEQADLVAKTKPSKNAVTQETLAEMAKENGNQAFKDKQWQRAIGFYTDAIKLNAKNSTYYNNRAAAYLELGSFIQVESDCTKAIDLDKKNVKERHCKRNARLLYRSS</sequence>